<dbReference type="InterPro" id="IPR007829">
    <property type="entry name" value="TM2"/>
</dbReference>
<dbReference type="InterPro" id="IPR050932">
    <property type="entry name" value="TM2D1-3-like"/>
</dbReference>
<evidence type="ECO:0000313" key="7">
    <source>
        <dbReference type="EMBL" id="PAU78436.1"/>
    </source>
</evidence>
<dbReference type="RefSeq" id="WP_095620109.1">
    <property type="nucleotide sequence ID" value="NZ_NSKB01000002.1"/>
</dbReference>
<dbReference type="GO" id="GO:0016020">
    <property type="term" value="C:membrane"/>
    <property type="evidence" value="ECO:0007669"/>
    <property type="project" value="UniProtKB-SubCell"/>
</dbReference>
<feature type="domain" description="TM2" evidence="6">
    <location>
        <begin position="6"/>
        <end position="53"/>
    </location>
</feature>
<evidence type="ECO:0000256" key="2">
    <source>
        <dbReference type="ARBA" id="ARBA00022692"/>
    </source>
</evidence>
<keyword evidence="8" id="KW-1185">Reference proteome</keyword>
<evidence type="ECO:0000256" key="4">
    <source>
        <dbReference type="ARBA" id="ARBA00023136"/>
    </source>
</evidence>
<gene>
    <name evidence="7" type="ORF">CK498_06970</name>
</gene>
<organism evidence="7 8">
    <name type="scientific">Halomonas salipaludis</name>
    <dbReference type="NCBI Taxonomy" id="2032625"/>
    <lineage>
        <taxon>Bacteria</taxon>
        <taxon>Pseudomonadati</taxon>
        <taxon>Pseudomonadota</taxon>
        <taxon>Gammaproteobacteria</taxon>
        <taxon>Oceanospirillales</taxon>
        <taxon>Halomonadaceae</taxon>
        <taxon>Halomonas</taxon>
    </lineage>
</organism>
<keyword evidence="3 5" id="KW-1133">Transmembrane helix</keyword>
<name>A0A2A2EZ45_9GAMM</name>
<dbReference type="AlphaFoldDB" id="A0A2A2EZ45"/>
<dbReference type="EMBL" id="NSKB01000002">
    <property type="protein sequence ID" value="PAU78436.1"/>
    <property type="molecule type" value="Genomic_DNA"/>
</dbReference>
<dbReference type="Proteomes" id="UP000217771">
    <property type="component" value="Unassembled WGS sequence"/>
</dbReference>
<evidence type="ECO:0000256" key="1">
    <source>
        <dbReference type="ARBA" id="ARBA00004141"/>
    </source>
</evidence>
<comment type="subcellular location">
    <subcellularLocation>
        <location evidence="1">Membrane</location>
        <topology evidence="1">Multi-pass membrane protein</topology>
    </subcellularLocation>
</comment>
<evidence type="ECO:0000256" key="5">
    <source>
        <dbReference type="SAM" id="Phobius"/>
    </source>
</evidence>
<evidence type="ECO:0000313" key="8">
    <source>
        <dbReference type="Proteomes" id="UP000217771"/>
    </source>
</evidence>
<reference evidence="7 8" key="1">
    <citation type="submission" date="2017-08" db="EMBL/GenBank/DDBJ databases">
        <title>Halomonas alkalisoli sp. nov., isolated from saline alkaline soil.</title>
        <authorList>
            <person name="Wang D."/>
            <person name="Zhang G."/>
        </authorList>
    </citation>
    <scope>NUCLEOTIDE SEQUENCE [LARGE SCALE GENOMIC DNA]</scope>
    <source>
        <strain evidence="7 8">WRN001</strain>
    </source>
</reference>
<feature type="transmembrane region" description="Helical" evidence="5">
    <location>
        <begin position="42"/>
        <end position="62"/>
    </location>
</feature>
<proteinExistence type="predicted"/>
<keyword evidence="2 5" id="KW-0812">Transmembrane</keyword>
<sequence length="100" mass="11650">MNKPKRKNRLIALTLAMFLGFFGIDRFYLGKWKTGILKGVTFGGLLFWWFIDGALLLLDAFFHSLGKEKGIIKDASGNELKYGLSMYKFKNGRFERDWFK</sequence>
<keyword evidence="4 5" id="KW-0472">Membrane</keyword>
<protein>
    <recommendedName>
        <fullName evidence="6">TM2 domain-containing protein</fullName>
    </recommendedName>
</protein>
<dbReference type="Pfam" id="PF05154">
    <property type="entry name" value="TM2"/>
    <property type="match status" value="1"/>
</dbReference>
<dbReference type="PANTHER" id="PTHR21016">
    <property type="entry name" value="BETA-AMYLOID BINDING PROTEIN-RELATED"/>
    <property type="match status" value="1"/>
</dbReference>
<accession>A0A2A2EZ45</accession>
<evidence type="ECO:0000256" key="3">
    <source>
        <dbReference type="ARBA" id="ARBA00022989"/>
    </source>
</evidence>
<comment type="caution">
    <text evidence="7">The sequence shown here is derived from an EMBL/GenBank/DDBJ whole genome shotgun (WGS) entry which is preliminary data.</text>
</comment>
<evidence type="ECO:0000259" key="6">
    <source>
        <dbReference type="Pfam" id="PF05154"/>
    </source>
</evidence>
<dbReference type="OrthoDB" id="2004788at2"/>
<dbReference type="PANTHER" id="PTHR21016:SF25">
    <property type="entry name" value="TM2 DOMAIN-CONTAINING PROTEIN DDB_G0277895-RELATED"/>
    <property type="match status" value="1"/>
</dbReference>